<feature type="transmembrane region" description="Helical" evidence="2">
    <location>
        <begin position="201"/>
        <end position="219"/>
    </location>
</feature>
<gene>
    <name evidence="4" type="ORF">FHR80_001742</name>
</gene>
<reference evidence="4 5" key="2">
    <citation type="submission" date="2020-08" db="EMBL/GenBank/DDBJ databases">
        <authorList>
            <person name="Partida-Martinez L."/>
            <person name="Huntemann M."/>
            <person name="Clum A."/>
            <person name="Wang J."/>
            <person name="Palaniappan K."/>
            <person name="Ritter S."/>
            <person name="Chen I.-M."/>
            <person name="Stamatis D."/>
            <person name="Reddy T."/>
            <person name="O'Malley R."/>
            <person name="Daum C."/>
            <person name="Shapiro N."/>
            <person name="Ivanova N."/>
            <person name="Kyrpides N."/>
            <person name="Woyke T."/>
        </authorList>
    </citation>
    <scope>NUCLEOTIDE SEQUENCE [LARGE SCALE GENOMIC DNA]</scope>
    <source>
        <strain evidence="4 5">RAS26</strain>
    </source>
</reference>
<dbReference type="PANTHER" id="PTHR19372">
    <property type="entry name" value="SULFITE REDUCTASE"/>
    <property type="match status" value="1"/>
</dbReference>
<dbReference type="Gene3D" id="2.60.40.650">
    <property type="match status" value="1"/>
</dbReference>
<feature type="transmembrane region" description="Helical" evidence="2">
    <location>
        <begin position="65"/>
        <end position="85"/>
    </location>
</feature>
<dbReference type="InterPro" id="IPR036374">
    <property type="entry name" value="OxRdtase_Mopterin-bd_sf"/>
</dbReference>
<dbReference type="SUPFAM" id="SSF81296">
    <property type="entry name" value="E set domains"/>
    <property type="match status" value="1"/>
</dbReference>
<feature type="transmembrane region" description="Helical" evidence="2">
    <location>
        <begin position="92"/>
        <end position="110"/>
    </location>
</feature>
<evidence type="ECO:0000259" key="3">
    <source>
        <dbReference type="Pfam" id="PF00174"/>
    </source>
</evidence>
<keyword evidence="2" id="KW-0812">Transmembrane</keyword>
<keyword evidence="2" id="KW-1133">Transmembrane helix</keyword>
<sequence length="550" mass="56585">MPRIRFAALAGLAAGAVTLGVAALTAAVVSASADPLLAVGATFVDATPAWLKDLAIAAFGTADKLALTVGSVVVLAGLAALAGVLAARRWGLGAALVVLLGAVGALAAASRPDAGLLAPVPSLVGTLAGLLALRWLVDRLPGRARPSLPSADRAGEAYVVSRAGRSDVGAGSAGAGPAGAAGRAEGAEPSDAAGRADRRTFLRLTGAVAVGGVLAVVAGRTLGAGRRVVEAVREAVRLPAPTRAAPLPAGVDSGVPGVDPWVTRNSTFYRIDTALTVPRVDPTTWSLRVHGLVEREVTLTFEELLGADLVEAWVTLACVSNEVGGDLVGNARWLGLPVRELLERAGPLPDADMVLSTSADGFTASTPIEALTDDRDALLAVGMNGEPLPVEHGFPVRMVVPGLYGYVSATKWVVDLEVTRFADAEAYWTVRGWSERGPVKTQSRIEVPRHASQVTAGRVVVAGTAWAQQRGVEGVEVRVDDGPWRPATLAADGGIDSWRQWTYAWDATPGTHELRVLASDPDGPQTADVARVVPDGATGHHTVRVSVTDA</sequence>
<name>A0A7W4UEP2_9CELL</name>
<dbReference type="GO" id="GO:0020037">
    <property type="term" value="F:heme binding"/>
    <property type="evidence" value="ECO:0007669"/>
    <property type="project" value="TreeGrafter"/>
</dbReference>
<keyword evidence="2" id="KW-0472">Membrane</keyword>
<comment type="caution">
    <text evidence="4">The sequence shown here is derived from an EMBL/GenBank/DDBJ whole genome shotgun (WGS) entry which is preliminary data.</text>
</comment>
<evidence type="ECO:0000256" key="2">
    <source>
        <dbReference type="SAM" id="Phobius"/>
    </source>
</evidence>
<evidence type="ECO:0000313" key="4">
    <source>
        <dbReference type="EMBL" id="MBB2922830.1"/>
    </source>
</evidence>
<protein>
    <submittedName>
        <fullName evidence="4">DMSO/TMAO reductase YedYZ molybdopterin-dependent catalytic subunit</fullName>
    </submittedName>
</protein>
<feature type="domain" description="Oxidoreductase molybdopterin-binding" evidence="3">
    <location>
        <begin position="275"/>
        <end position="427"/>
    </location>
</feature>
<dbReference type="GO" id="GO:0043546">
    <property type="term" value="F:molybdopterin cofactor binding"/>
    <property type="evidence" value="ECO:0007669"/>
    <property type="project" value="TreeGrafter"/>
</dbReference>
<accession>A0A7W4UEP2</accession>
<dbReference type="AlphaFoldDB" id="A0A7W4UEP2"/>
<dbReference type="EMBL" id="JACHVX010000002">
    <property type="protein sequence ID" value="MBB2922830.1"/>
    <property type="molecule type" value="Genomic_DNA"/>
</dbReference>
<proteinExistence type="predicted"/>
<dbReference type="Pfam" id="PF00174">
    <property type="entry name" value="Oxidored_molyb"/>
    <property type="match status" value="1"/>
</dbReference>
<dbReference type="GO" id="GO:0008482">
    <property type="term" value="F:sulfite oxidase activity"/>
    <property type="evidence" value="ECO:0007669"/>
    <property type="project" value="TreeGrafter"/>
</dbReference>
<dbReference type="GO" id="GO:0006790">
    <property type="term" value="P:sulfur compound metabolic process"/>
    <property type="evidence" value="ECO:0007669"/>
    <property type="project" value="TreeGrafter"/>
</dbReference>
<evidence type="ECO:0000313" key="5">
    <source>
        <dbReference type="Proteomes" id="UP000518206"/>
    </source>
</evidence>
<feature type="transmembrane region" description="Helical" evidence="2">
    <location>
        <begin position="116"/>
        <end position="137"/>
    </location>
</feature>
<dbReference type="InterPro" id="IPR000572">
    <property type="entry name" value="OxRdtase_Mopterin-bd_dom"/>
</dbReference>
<reference evidence="4 5" key="1">
    <citation type="submission" date="2020-08" db="EMBL/GenBank/DDBJ databases">
        <title>The Agave Microbiome: Exploring the role of microbial communities in plant adaptations to desert environments.</title>
        <authorList>
            <person name="Partida-Martinez L.P."/>
        </authorList>
    </citation>
    <scope>NUCLEOTIDE SEQUENCE [LARGE SCALE GENOMIC DNA]</scope>
    <source>
        <strain evidence="4 5">RAS26</strain>
    </source>
</reference>
<dbReference type="Gene3D" id="3.90.420.10">
    <property type="entry name" value="Oxidoreductase, molybdopterin-binding domain"/>
    <property type="match status" value="1"/>
</dbReference>
<organism evidence="4 5">
    <name type="scientific">Cellulomonas cellasea</name>
    <dbReference type="NCBI Taxonomy" id="43670"/>
    <lineage>
        <taxon>Bacteria</taxon>
        <taxon>Bacillati</taxon>
        <taxon>Actinomycetota</taxon>
        <taxon>Actinomycetes</taxon>
        <taxon>Micrococcales</taxon>
        <taxon>Cellulomonadaceae</taxon>
        <taxon>Cellulomonas</taxon>
    </lineage>
</organism>
<dbReference type="Proteomes" id="UP000518206">
    <property type="component" value="Unassembled WGS sequence"/>
</dbReference>
<dbReference type="RefSeq" id="WP_183295678.1">
    <property type="nucleotide sequence ID" value="NZ_JACHVX010000002.1"/>
</dbReference>
<dbReference type="PANTHER" id="PTHR19372:SF7">
    <property type="entry name" value="SULFITE OXIDASE, MITOCHONDRIAL"/>
    <property type="match status" value="1"/>
</dbReference>
<dbReference type="SUPFAM" id="SSF56524">
    <property type="entry name" value="Oxidoreductase molybdopterin-binding domain"/>
    <property type="match status" value="1"/>
</dbReference>
<evidence type="ECO:0000256" key="1">
    <source>
        <dbReference type="SAM" id="MobiDB-lite"/>
    </source>
</evidence>
<dbReference type="InterPro" id="IPR014756">
    <property type="entry name" value="Ig_E-set"/>
</dbReference>
<feature type="region of interest" description="Disordered" evidence="1">
    <location>
        <begin position="166"/>
        <end position="192"/>
    </location>
</feature>